<protein>
    <submittedName>
        <fullName evidence="1">Uncharacterized protein</fullName>
    </submittedName>
</protein>
<gene>
    <name evidence="1" type="ORF">BpHYR1_051228</name>
</gene>
<evidence type="ECO:0000313" key="2">
    <source>
        <dbReference type="Proteomes" id="UP000276133"/>
    </source>
</evidence>
<feature type="non-terminal residue" evidence="1">
    <location>
        <position position="155"/>
    </location>
</feature>
<name>A0A3M7P5B6_BRAPC</name>
<reference evidence="1 2" key="1">
    <citation type="journal article" date="2018" name="Sci. Rep.">
        <title>Genomic signatures of local adaptation to the degree of environmental predictability in rotifers.</title>
        <authorList>
            <person name="Franch-Gras L."/>
            <person name="Hahn C."/>
            <person name="Garcia-Roger E.M."/>
            <person name="Carmona M.J."/>
            <person name="Serra M."/>
            <person name="Gomez A."/>
        </authorList>
    </citation>
    <scope>NUCLEOTIDE SEQUENCE [LARGE SCALE GENOMIC DNA]</scope>
    <source>
        <strain evidence="1">HYR1</strain>
    </source>
</reference>
<dbReference type="Proteomes" id="UP000276133">
    <property type="component" value="Unassembled WGS sequence"/>
</dbReference>
<sequence length="155" mass="17623">MAEIAKYYPADSSKSLIKFDEVEEIDEDDNRIDVKDDDDDESKDGTWTDEVVNLSETILDHESKPTKPNSLESKMNLKVSEMVSRLNDIKLTDVKKSAIELEKECFIYPKPSSDATEAVHKVLRSTPEQSKVLCTICQEKGIIKHVQNERGLIIH</sequence>
<evidence type="ECO:0000313" key="1">
    <source>
        <dbReference type="EMBL" id="RMZ94266.1"/>
    </source>
</evidence>
<comment type="caution">
    <text evidence="1">The sequence shown here is derived from an EMBL/GenBank/DDBJ whole genome shotgun (WGS) entry which is preliminary data.</text>
</comment>
<keyword evidence="2" id="KW-1185">Reference proteome</keyword>
<proteinExistence type="predicted"/>
<accession>A0A3M7P5B6</accession>
<dbReference type="AlphaFoldDB" id="A0A3M7P5B6"/>
<dbReference type="OrthoDB" id="10212256at2759"/>
<dbReference type="EMBL" id="REGN01013184">
    <property type="protein sequence ID" value="RMZ94266.1"/>
    <property type="molecule type" value="Genomic_DNA"/>
</dbReference>
<organism evidence="1 2">
    <name type="scientific">Brachionus plicatilis</name>
    <name type="common">Marine rotifer</name>
    <name type="synonym">Brachionus muelleri</name>
    <dbReference type="NCBI Taxonomy" id="10195"/>
    <lineage>
        <taxon>Eukaryota</taxon>
        <taxon>Metazoa</taxon>
        <taxon>Spiralia</taxon>
        <taxon>Gnathifera</taxon>
        <taxon>Rotifera</taxon>
        <taxon>Eurotatoria</taxon>
        <taxon>Monogononta</taxon>
        <taxon>Pseudotrocha</taxon>
        <taxon>Ploima</taxon>
        <taxon>Brachionidae</taxon>
        <taxon>Brachionus</taxon>
    </lineage>
</organism>